<dbReference type="AlphaFoldDB" id="A0A9Q8TY27"/>
<name>A0A9Q8TY27_9GAMM</name>
<dbReference type="Proteomes" id="UP001056381">
    <property type="component" value="Chromosome"/>
</dbReference>
<keyword evidence="2" id="KW-1185">Reference proteome</keyword>
<sequence length="76" mass="9065">MDILAFKFVINQEILSTWKLINLEYFSDMNNEKKLKKLKAGLILLSRDREVVYSFHETFDLVDELIEIVDELLEKD</sequence>
<proteinExistence type="predicted"/>
<dbReference type="EMBL" id="CP097966">
    <property type="protein sequence ID" value="URQ63131.1"/>
    <property type="molecule type" value="Genomic_DNA"/>
</dbReference>
<evidence type="ECO:0000313" key="1">
    <source>
        <dbReference type="EMBL" id="URQ63131.1"/>
    </source>
</evidence>
<gene>
    <name evidence="1" type="ORF">M9B40_05250</name>
</gene>
<reference evidence="1" key="1">
    <citation type="submission" date="2022-05" db="EMBL/GenBank/DDBJ databases">
        <title>Single-amplified genomics reveal most streamlined microbe among free-living bacteria.</title>
        <authorList>
            <person name="Roda-Garcia J."/>
            <person name="Haro-Moreno J.M."/>
            <person name="Rodriguez-Valera F."/>
            <person name="Almagro-Moreno S."/>
            <person name="Lopez-Perez M."/>
        </authorList>
    </citation>
    <scope>NUCLEOTIDE SEQUENCE</scope>
    <source>
        <strain evidence="1">TMED112-D2-2</strain>
    </source>
</reference>
<organism evidence="1 2">
    <name type="scientific">SAR86 cluster bacterium</name>
    <dbReference type="NCBI Taxonomy" id="2030880"/>
    <lineage>
        <taxon>Bacteria</taxon>
        <taxon>Pseudomonadati</taxon>
        <taxon>Pseudomonadota</taxon>
        <taxon>Gammaproteobacteria</taxon>
        <taxon>SAR86 cluster</taxon>
    </lineage>
</organism>
<protein>
    <submittedName>
        <fullName evidence="1">Uncharacterized protein</fullName>
    </submittedName>
</protein>
<evidence type="ECO:0000313" key="2">
    <source>
        <dbReference type="Proteomes" id="UP001056381"/>
    </source>
</evidence>
<accession>A0A9Q8TY27</accession>